<dbReference type="GO" id="GO:0005634">
    <property type="term" value="C:nucleus"/>
    <property type="evidence" value="ECO:0007669"/>
    <property type="project" value="UniProtKB-SubCell"/>
</dbReference>
<dbReference type="SUPFAM" id="SSF54171">
    <property type="entry name" value="DNA-binding domain"/>
    <property type="match status" value="1"/>
</dbReference>
<reference evidence="9" key="1">
    <citation type="submission" date="2022-02" db="EMBL/GenBank/DDBJ databases">
        <authorList>
            <person name="Henning P.M."/>
            <person name="McCubbin A.G."/>
            <person name="Shore J.S."/>
        </authorList>
    </citation>
    <scope>NUCLEOTIDE SEQUENCE</scope>
    <source>
        <strain evidence="9">F60SS</strain>
        <tissue evidence="9">Leaves</tissue>
    </source>
</reference>
<keyword evidence="3" id="KW-0238">DNA-binding</keyword>
<feature type="domain" description="AP2/ERF" evidence="8">
    <location>
        <begin position="21"/>
        <end position="78"/>
    </location>
</feature>
<evidence type="ECO:0000256" key="2">
    <source>
        <dbReference type="ARBA" id="ARBA00023015"/>
    </source>
</evidence>
<name>A0A9Q0JS75_9ROSI</name>
<dbReference type="FunFam" id="3.30.730.10:FF:000005">
    <property type="entry name" value="ethylene-responsive transcription factor RAP2-11"/>
    <property type="match status" value="1"/>
</dbReference>
<comment type="subcellular location">
    <subcellularLocation>
        <location evidence="1">Nucleus</location>
    </subcellularLocation>
</comment>
<dbReference type="PROSITE" id="PS51032">
    <property type="entry name" value="AP2_ERF"/>
    <property type="match status" value="1"/>
</dbReference>
<dbReference type="GO" id="GO:0003677">
    <property type="term" value="F:DNA binding"/>
    <property type="evidence" value="ECO:0007669"/>
    <property type="project" value="UniProtKB-KW"/>
</dbReference>
<dbReference type="Pfam" id="PF00847">
    <property type="entry name" value="AP2"/>
    <property type="match status" value="1"/>
</dbReference>
<dbReference type="AlphaFoldDB" id="A0A9Q0JS75"/>
<keyword evidence="5" id="KW-0539">Nucleus</keyword>
<feature type="compositionally biased region" description="Polar residues" evidence="7">
    <location>
        <begin position="134"/>
        <end position="152"/>
    </location>
</feature>
<feature type="compositionally biased region" description="Basic residues" evidence="7">
    <location>
        <begin position="10"/>
        <end position="23"/>
    </location>
</feature>
<evidence type="ECO:0000256" key="3">
    <source>
        <dbReference type="ARBA" id="ARBA00023125"/>
    </source>
</evidence>
<evidence type="ECO:0000259" key="8">
    <source>
        <dbReference type="PROSITE" id="PS51032"/>
    </source>
</evidence>
<reference evidence="9" key="2">
    <citation type="journal article" date="2023" name="Plants (Basel)">
        <title>Annotation of the Turnera subulata (Passifloraceae) Draft Genome Reveals the S-Locus Evolved after the Divergence of Turneroideae from Passifloroideae in a Stepwise Manner.</title>
        <authorList>
            <person name="Henning P.M."/>
            <person name="Roalson E.H."/>
            <person name="Mir W."/>
            <person name="McCubbin A.G."/>
            <person name="Shore J.S."/>
        </authorList>
    </citation>
    <scope>NUCLEOTIDE SEQUENCE</scope>
    <source>
        <strain evidence="9">F60SS</strain>
    </source>
</reference>
<keyword evidence="2" id="KW-0805">Transcription regulation</keyword>
<dbReference type="EMBL" id="JAKUCV010000113">
    <property type="protein sequence ID" value="KAJ4851177.1"/>
    <property type="molecule type" value="Genomic_DNA"/>
</dbReference>
<dbReference type="OrthoDB" id="773121at2759"/>
<dbReference type="GO" id="GO:0003700">
    <property type="term" value="F:DNA-binding transcription factor activity"/>
    <property type="evidence" value="ECO:0007669"/>
    <property type="project" value="InterPro"/>
</dbReference>
<evidence type="ECO:0000313" key="9">
    <source>
        <dbReference type="EMBL" id="KAJ4851177.1"/>
    </source>
</evidence>
<evidence type="ECO:0000256" key="6">
    <source>
        <dbReference type="ARBA" id="ARBA00024343"/>
    </source>
</evidence>
<evidence type="ECO:0000256" key="7">
    <source>
        <dbReference type="SAM" id="MobiDB-lite"/>
    </source>
</evidence>
<dbReference type="CDD" id="cd00018">
    <property type="entry name" value="AP2"/>
    <property type="match status" value="1"/>
</dbReference>
<keyword evidence="4" id="KW-0804">Transcription</keyword>
<dbReference type="PANTHER" id="PTHR31194">
    <property type="entry name" value="SHN SHINE , DNA BINDING / TRANSCRIPTION FACTOR"/>
    <property type="match status" value="1"/>
</dbReference>
<keyword evidence="10" id="KW-1185">Reference proteome</keyword>
<evidence type="ECO:0000313" key="10">
    <source>
        <dbReference type="Proteomes" id="UP001141552"/>
    </source>
</evidence>
<dbReference type="Gene3D" id="3.30.730.10">
    <property type="entry name" value="AP2/ERF domain"/>
    <property type="match status" value="1"/>
</dbReference>
<sequence>MGTQSEGLRGRRKSSSRGHHRFVGVRQRPSGRWVAEIKDSLQKVRLWLGTFDTAEDAARAYDDAARALRGANARTNFELPQSALNSARAGVADSIEPFSFEEVCGTGSQGDGILGALKAKLLDGKGLIRVLPPGNTQPAVDSNPTTLNSNNANEKREHQSAVAASPPRGAGSLKSLQGAVCSGSAKAALLANDHGNLQVSSSQGAAEQWNQPYQDATTANITWSNEAAAYEVAWATHMNHVPHDTALLFSSTTTPTCAWSLSHSTLDFVYTNPCTLELPTSRNGRVGTMSMSMSEIDGSSAGEAVWSSDHHHHQQQQLVHCDNNTWAVAGNNTSTWDPLLYVSSALG</sequence>
<evidence type="ECO:0000256" key="4">
    <source>
        <dbReference type="ARBA" id="ARBA00023163"/>
    </source>
</evidence>
<accession>A0A9Q0JS75</accession>
<evidence type="ECO:0000256" key="5">
    <source>
        <dbReference type="ARBA" id="ARBA00023242"/>
    </source>
</evidence>
<comment type="similarity">
    <text evidence="6">Belongs to the AP2/ERF transcription factor family. ERF subfamily.</text>
</comment>
<dbReference type="InterPro" id="IPR050913">
    <property type="entry name" value="AP2/ERF_ERF"/>
</dbReference>
<protein>
    <recommendedName>
        <fullName evidence="8">AP2/ERF domain-containing protein</fullName>
    </recommendedName>
</protein>
<dbReference type="InterPro" id="IPR001471">
    <property type="entry name" value="AP2/ERF_dom"/>
</dbReference>
<feature type="region of interest" description="Disordered" evidence="7">
    <location>
        <begin position="1"/>
        <end position="23"/>
    </location>
</feature>
<comment type="caution">
    <text evidence="9">The sequence shown here is derived from an EMBL/GenBank/DDBJ whole genome shotgun (WGS) entry which is preliminary data.</text>
</comment>
<dbReference type="InterPro" id="IPR036955">
    <property type="entry name" value="AP2/ERF_dom_sf"/>
</dbReference>
<feature type="region of interest" description="Disordered" evidence="7">
    <location>
        <begin position="133"/>
        <end position="170"/>
    </location>
</feature>
<organism evidence="9 10">
    <name type="scientific">Turnera subulata</name>
    <dbReference type="NCBI Taxonomy" id="218843"/>
    <lineage>
        <taxon>Eukaryota</taxon>
        <taxon>Viridiplantae</taxon>
        <taxon>Streptophyta</taxon>
        <taxon>Embryophyta</taxon>
        <taxon>Tracheophyta</taxon>
        <taxon>Spermatophyta</taxon>
        <taxon>Magnoliopsida</taxon>
        <taxon>eudicotyledons</taxon>
        <taxon>Gunneridae</taxon>
        <taxon>Pentapetalae</taxon>
        <taxon>rosids</taxon>
        <taxon>fabids</taxon>
        <taxon>Malpighiales</taxon>
        <taxon>Passifloraceae</taxon>
        <taxon>Turnera</taxon>
    </lineage>
</organism>
<gene>
    <name evidence="9" type="ORF">Tsubulata_000469</name>
</gene>
<proteinExistence type="inferred from homology"/>
<dbReference type="PANTHER" id="PTHR31194:SF189">
    <property type="entry name" value="AP2_ERF DOMAIN-CONTAINING PROTEIN"/>
    <property type="match status" value="1"/>
</dbReference>
<dbReference type="InterPro" id="IPR016177">
    <property type="entry name" value="DNA-bd_dom_sf"/>
</dbReference>
<dbReference type="Proteomes" id="UP001141552">
    <property type="component" value="Unassembled WGS sequence"/>
</dbReference>
<evidence type="ECO:0000256" key="1">
    <source>
        <dbReference type="ARBA" id="ARBA00004123"/>
    </source>
</evidence>
<dbReference type="PRINTS" id="PR00367">
    <property type="entry name" value="ETHRSPELEMNT"/>
</dbReference>
<dbReference type="SMART" id="SM00380">
    <property type="entry name" value="AP2"/>
    <property type="match status" value="1"/>
</dbReference>
<dbReference type="GO" id="GO:0009877">
    <property type="term" value="P:nodulation"/>
    <property type="evidence" value="ECO:0007669"/>
    <property type="project" value="UniProtKB-ARBA"/>
</dbReference>